<comment type="caution">
    <text evidence="2">The sequence shown here is derived from an EMBL/GenBank/DDBJ whole genome shotgun (WGS) entry which is preliminary data.</text>
</comment>
<evidence type="ECO:0000313" key="2">
    <source>
        <dbReference type="EMBL" id="MBE6265491.1"/>
    </source>
</evidence>
<keyword evidence="1" id="KW-0732">Signal</keyword>
<evidence type="ECO:0000313" key="3">
    <source>
        <dbReference type="Proteomes" id="UP000763088"/>
    </source>
</evidence>
<evidence type="ECO:0000256" key="1">
    <source>
        <dbReference type="SAM" id="SignalP"/>
    </source>
</evidence>
<reference evidence="2" key="1">
    <citation type="submission" date="2019-04" db="EMBL/GenBank/DDBJ databases">
        <title>Evolution of Biomass-Degrading Anaerobic Consortia Revealed by Metagenomics.</title>
        <authorList>
            <person name="Peng X."/>
        </authorList>
    </citation>
    <scope>NUCLEOTIDE SEQUENCE</scope>
    <source>
        <strain evidence="2">SIG141</strain>
    </source>
</reference>
<sequence>MKRIITIILSVILSITISAQDITPADKIWEDISKIIPRQDSKMKINHGDGVLRYVQNGPIGEEYLCTKDCGGNVYDDMTSKEIEAANERNRKMVFGRIFGTIRHHLDSLMAFSEESYHFESHHHGTDTINYSLCLKNSEDTMRKYKAVDGSMVYPDAMETIFFDYTASPKPCGKHSRGFGILGYNKNIYLLDRKSYYFNKEPYLEKITQILKQKDIQSWNFKWEQSADYDIQKNWYKEFAWGETLGDGGPKNAGQTVGTLYFIPRDKGELAEVVFTTIDSVTLNYTDIHPEQMFRYVYNKKEDVMQYTESSYISTLFEATTGKGHVSMCVLFGITSKGYYVAIADVENNFCVPKEWSVLKSFVNGKKIYLKGMKPKENQ</sequence>
<feature type="signal peptide" evidence="1">
    <location>
        <begin position="1"/>
        <end position="19"/>
    </location>
</feature>
<evidence type="ECO:0008006" key="4">
    <source>
        <dbReference type="Google" id="ProtNLM"/>
    </source>
</evidence>
<proteinExistence type="predicted"/>
<feature type="chain" id="PRO_5037894446" description="WG containing repeat-containing protein" evidence="1">
    <location>
        <begin position="20"/>
        <end position="379"/>
    </location>
</feature>
<name>A0A928GGW1_XYLRU</name>
<dbReference type="AlphaFoldDB" id="A0A928GGW1"/>
<protein>
    <recommendedName>
        <fullName evidence="4">WG containing repeat-containing protein</fullName>
    </recommendedName>
</protein>
<organism evidence="2 3">
    <name type="scientific">Xylanibacter ruminicola</name>
    <name type="common">Prevotella ruminicola</name>
    <dbReference type="NCBI Taxonomy" id="839"/>
    <lineage>
        <taxon>Bacteria</taxon>
        <taxon>Pseudomonadati</taxon>
        <taxon>Bacteroidota</taxon>
        <taxon>Bacteroidia</taxon>
        <taxon>Bacteroidales</taxon>
        <taxon>Prevotellaceae</taxon>
        <taxon>Xylanibacter</taxon>
    </lineage>
</organism>
<dbReference type="EMBL" id="SUYD01000003">
    <property type="protein sequence ID" value="MBE6265491.1"/>
    <property type="molecule type" value="Genomic_DNA"/>
</dbReference>
<gene>
    <name evidence="2" type="ORF">E7102_03320</name>
</gene>
<accession>A0A928GGW1</accession>
<dbReference type="Proteomes" id="UP000763088">
    <property type="component" value="Unassembled WGS sequence"/>
</dbReference>